<dbReference type="EMBL" id="AJAQ01000050">
    <property type="protein sequence ID" value="EOH86720.1"/>
    <property type="molecule type" value="Genomic_DNA"/>
</dbReference>
<accession>R2RTR7</accession>
<comment type="catalytic activity">
    <reaction evidence="7">
        <text>a 2'-deoxycytidine in DNA + S-adenosyl-L-methionine = a 5-methyl-2'-deoxycytidine in DNA + S-adenosyl-L-homocysteine + H(+)</text>
        <dbReference type="Rhea" id="RHEA:13681"/>
        <dbReference type="Rhea" id="RHEA-COMP:11369"/>
        <dbReference type="Rhea" id="RHEA-COMP:11370"/>
        <dbReference type="ChEBI" id="CHEBI:15378"/>
        <dbReference type="ChEBI" id="CHEBI:57856"/>
        <dbReference type="ChEBI" id="CHEBI:59789"/>
        <dbReference type="ChEBI" id="CHEBI:85452"/>
        <dbReference type="ChEBI" id="CHEBI:85454"/>
        <dbReference type="EC" id="2.1.1.37"/>
    </reaction>
</comment>
<evidence type="ECO:0000313" key="8">
    <source>
        <dbReference type="EMBL" id="EOH86720.1"/>
    </source>
</evidence>
<dbReference type="HOGENOM" id="CLU_006958_0_6_9"/>
<dbReference type="InterPro" id="IPR001525">
    <property type="entry name" value="C5_MeTfrase"/>
</dbReference>
<comment type="similarity">
    <text evidence="5 6">Belongs to the class I-like SAM-binding methyltransferase superfamily. C5-methyltransferase family.</text>
</comment>
<evidence type="ECO:0000256" key="5">
    <source>
        <dbReference type="PROSITE-ProRule" id="PRU01016"/>
    </source>
</evidence>
<dbReference type="EC" id="2.1.1.37" evidence="7"/>
<organism evidence="8 9">
    <name type="scientific">Enterococcus pallens ATCC BAA-351</name>
    <dbReference type="NCBI Taxonomy" id="1158607"/>
    <lineage>
        <taxon>Bacteria</taxon>
        <taxon>Bacillati</taxon>
        <taxon>Bacillota</taxon>
        <taxon>Bacilli</taxon>
        <taxon>Lactobacillales</taxon>
        <taxon>Enterococcaceae</taxon>
        <taxon>Enterococcus</taxon>
    </lineage>
</organism>
<dbReference type="AlphaFoldDB" id="R2RTR7"/>
<dbReference type="SUPFAM" id="SSF53335">
    <property type="entry name" value="S-adenosyl-L-methionine-dependent methyltransferases"/>
    <property type="match status" value="1"/>
</dbReference>
<dbReference type="PROSITE" id="PS51679">
    <property type="entry name" value="SAM_MT_C5"/>
    <property type="match status" value="1"/>
</dbReference>
<keyword evidence="9" id="KW-1185">Reference proteome</keyword>
<dbReference type="PATRIC" id="fig|1158607.3.peg.5144"/>
<evidence type="ECO:0000256" key="6">
    <source>
        <dbReference type="RuleBase" id="RU000416"/>
    </source>
</evidence>
<dbReference type="InterPro" id="IPR018117">
    <property type="entry name" value="C5_DNA_meth_AS"/>
</dbReference>
<dbReference type="Proteomes" id="UP000013782">
    <property type="component" value="Unassembled WGS sequence"/>
</dbReference>
<dbReference type="InterPro" id="IPR029063">
    <property type="entry name" value="SAM-dependent_MTases_sf"/>
</dbReference>
<evidence type="ECO:0000313" key="9">
    <source>
        <dbReference type="Proteomes" id="UP000013782"/>
    </source>
</evidence>
<dbReference type="GO" id="GO:0009307">
    <property type="term" value="P:DNA restriction-modification system"/>
    <property type="evidence" value="ECO:0007669"/>
    <property type="project" value="UniProtKB-KW"/>
</dbReference>
<name>R2RTR7_9ENTE</name>
<dbReference type="PRINTS" id="PR00105">
    <property type="entry name" value="C5METTRFRASE"/>
</dbReference>
<evidence type="ECO:0000256" key="2">
    <source>
        <dbReference type="ARBA" id="ARBA00022679"/>
    </source>
</evidence>
<reference evidence="8 9" key="1">
    <citation type="submission" date="2013-02" db="EMBL/GenBank/DDBJ databases">
        <title>The Genome Sequence of Enterococcus pallens BAA-351.</title>
        <authorList>
            <consortium name="The Broad Institute Genome Sequencing Platform"/>
            <consortium name="The Broad Institute Genome Sequencing Center for Infectious Disease"/>
            <person name="Earl A.M."/>
            <person name="Gilmore M.S."/>
            <person name="Lebreton F."/>
            <person name="Walker B."/>
            <person name="Young S.K."/>
            <person name="Zeng Q."/>
            <person name="Gargeya S."/>
            <person name="Fitzgerald M."/>
            <person name="Haas B."/>
            <person name="Abouelleil A."/>
            <person name="Alvarado L."/>
            <person name="Arachchi H.M."/>
            <person name="Berlin A.M."/>
            <person name="Chapman S.B."/>
            <person name="Dewar J."/>
            <person name="Goldberg J."/>
            <person name="Griggs A."/>
            <person name="Gujja S."/>
            <person name="Hansen M."/>
            <person name="Howarth C."/>
            <person name="Imamovic A."/>
            <person name="Larimer J."/>
            <person name="McCowan C."/>
            <person name="Murphy C."/>
            <person name="Neiman D."/>
            <person name="Pearson M."/>
            <person name="Priest M."/>
            <person name="Roberts A."/>
            <person name="Saif S."/>
            <person name="Shea T."/>
            <person name="Sisk P."/>
            <person name="Sykes S."/>
            <person name="Wortman J."/>
            <person name="Nusbaum C."/>
            <person name="Birren B."/>
        </authorList>
    </citation>
    <scope>NUCLEOTIDE SEQUENCE [LARGE SCALE GENOMIC DNA]</scope>
    <source>
        <strain evidence="8 9">ATCC BAA-351</strain>
    </source>
</reference>
<evidence type="ECO:0000256" key="3">
    <source>
        <dbReference type="ARBA" id="ARBA00022691"/>
    </source>
</evidence>
<sequence>MGSVLQILELFGGIGAPRKALENLGIPIKSIDYVEIMSYAVEAYNQMFDHSQRPQDITKWNLNVDLLIHGSPCQDWSNNGLNDPSTGRSILYERTLEIIEKELNPRPKVVIWENVVGLISKRHVHHFNHYLEKMESFGYFNSVKVLNAVDFGIPQHRERVFTVSVLDGGHFIYPSPMPLEKRLMDYIDREENNPDLNLTENELSLFFRKNGDLYIHENNSFKYRLVDEGDSINVERPNSKTRRGRVGKQIVKTITTGNNHAVYYDNKLRKLSTRENWRLMGYSDKDFSAVSKRNIPQKYLQTLAGNSIAVPVLEALLGEVINQFFSEKLSNSEKIGLFC</sequence>
<keyword evidence="4" id="KW-0680">Restriction system</keyword>
<dbReference type="PANTHER" id="PTHR46098">
    <property type="entry name" value="TRNA (CYTOSINE(38)-C(5))-METHYLTRANSFERASE"/>
    <property type="match status" value="1"/>
</dbReference>
<gene>
    <name evidence="8" type="ORF">UAU_05166</name>
</gene>
<evidence type="ECO:0000256" key="1">
    <source>
        <dbReference type="ARBA" id="ARBA00022603"/>
    </source>
</evidence>
<dbReference type="STRING" id="160454.RV10_GL003671"/>
<dbReference type="OrthoDB" id="9813719at2"/>
<dbReference type="GO" id="GO:0003886">
    <property type="term" value="F:DNA (cytosine-5-)-methyltransferase activity"/>
    <property type="evidence" value="ECO:0007669"/>
    <property type="project" value="UniProtKB-EC"/>
</dbReference>
<dbReference type="eggNOG" id="COG0270">
    <property type="taxonomic scope" value="Bacteria"/>
</dbReference>
<feature type="active site" evidence="5">
    <location>
        <position position="73"/>
    </location>
</feature>
<evidence type="ECO:0000256" key="4">
    <source>
        <dbReference type="ARBA" id="ARBA00022747"/>
    </source>
</evidence>
<dbReference type="PANTHER" id="PTHR46098:SF1">
    <property type="entry name" value="TRNA (CYTOSINE(38)-C(5))-METHYLTRANSFERASE"/>
    <property type="match status" value="1"/>
</dbReference>
<dbReference type="Gene3D" id="3.40.50.150">
    <property type="entry name" value="Vaccinia Virus protein VP39"/>
    <property type="match status" value="1"/>
</dbReference>
<dbReference type="NCBIfam" id="TIGR00675">
    <property type="entry name" value="dcm"/>
    <property type="match status" value="1"/>
</dbReference>
<keyword evidence="2 5" id="KW-0808">Transferase</keyword>
<dbReference type="Gene3D" id="3.90.120.10">
    <property type="entry name" value="DNA Methylase, subunit A, domain 2"/>
    <property type="match status" value="1"/>
</dbReference>
<dbReference type="GO" id="GO:0032259">
    <property type="term" value="P:methylation"/>
    <property type="evidence" value="ECO:0007669"/>
    <property type="project" value="UniProtKB-KW"/>
</dbReference>
<dbReference type="InterPro" id="IPR050750">
    <property type="entry name" value="C5-MTase"/>
</dbReference>
<proteinExistence type="inferred from homology"/>
<dbReference type="PROSITE" id="PS00094">
    <property type="entry name" value="C5_MTASE_1"/>
    <property type="match status" value="1"/>
</dbReference>
<protein>
    <recommendedName>
        <fullName evidence="7">Cytosine-specific methyltransferase</fullName>
        <ecNumber evidence="7">2.1.1.37</ecNumber>
    </recommendedName>
</protein>
<comment type="caution">
    <text evidence="8">The sequence shown here is derived from an EMBL/GenBank/DDBJ whole genome shotgun (WGS) entry which is preliminary data.</text>
</comment>
<keyword evidence="1 5" id="KW-0489">Methyltransferase</keyword>
<keyword evidence="3 5" id="KW-0949">S-adenosyl-L-methionine</keyword>
<dbReference type="RefSeq" id="WP_010760088.1">
    <property type="nucleotide sequence ID" value="NZ_ASWD01000003.1"/>
</dbReference>
<evidence type="ECO:0000256" key="7">
    <source>
        <dbReference type="RuleBase" id="RU000417"/>
    </source>
</evidence>
<dbReference type="Pfam" id="PF00145">
    <property type="entry name" value="DNA_methylase"/>
    <property type="match status" value="1"/>
</dbReference>